<evidence type="ECO:0000256" key="1">
    <source>
        <dbReference type="PROSITE-ProRule" id="PRU00221"/>
    </source>
</evidence>
<feature type="transmembrane region" description="Helical" evidence="3">
    <location>
        <begin position="363"/>
        <end position="381"/>
    </location>
</feature>
<evidence type="ECO:0000256" key="3">
    <source>
        <dbReference type="SAM" id="Phobius"/>
    </source>
</evidence>
<dbReference type="Proteomes" id="UP000324800">
    <property type="component" value="Unassembled WGS sequence"/>
</dbReference>
<accession>A0A5J4V3N9</accession>
<keyword evidence="3" id="KW-0812">Transmembrane</keyword>
<evidence type="ECO:0000256" key="2">
    <source>
        <dbReference type="SAM" id="MobiDB-lite"/>
    </source>
</evidence>
<protein>
    <submittedName>
        <fullName evidence="4">Uncharacterized protein</fullName>
    </submittedName>
</protein>
<feature type="compositionally biased region" description="Low complexity" evidence="2">
    <location>
        <begin position="226"/>
        <end position="238"/>
    </location>
</feature>
<gene>
    <name evidence="4" type="ORF">EZS28_027370</name>
</gene>
<keyword evidence="3" id="KW-0472">Membrane</keyword>
<dbReference type="AlphaFoldDB" id="A0A5J4V3N9"/>
<name>A0A5J4V3N9_9EUKA</name>
<sequence>MDAYDPIKDASIADLVNLEQLSQMRDEFQAQNFTLTEEEFVQSLIKVLKCPQEYSSFFKKTFQQIDAAFSGTVTWGDFSSFFLQQYNLIDGGDEYGTCYEAIDELGIAFHASESDPYHKENISSMSYLPMLQVYLSGGLDGLIKIWSDSLSGHAERTLSHPDLVKENVGVKEWDIISEFASKDLSEIQKGINDQIGGGKDLTQSNQSDENANKSKNKEDEQEEQEQGSGSMSGTGSESEGNKQKKKKKEVIKKQDGDGQIVITEPKQMGRLVSQKLPPGVTSQGLKIKASFLMKDKSLAYQEYARTPITSSAKLSKFFPTGPSQSQAHVALFQEKDQVRINERKKEWQKEKDRGVVGLTNNRAALEGIFIILMIYVYIIILH</sequence>
<feature type="repeat" description="WD" evidence="1">
    <location>
        <begin position="118"/>
        <end position="147"/>
    </location>
</feature>
<evidence type="ECO:0000313" key="4">
    <source>
        <dbReference type="EMBL" id="KAA6377103.1"/>
    </source>
</evidence>
<dbReference type="EMBL" id="SNRW01010043">
    <property type="protein sequence ID" value="KAA6377103.1"/>
    <property type="molecule type" value="Genomic_DNA"/>
</dbReference>
<keyword evidence="1" id="KW-0853">WD repeat</keyword>
<feature type="region of interest" description="Disordered" evidence="2">
    <location>
        <begin position="191"/>
        <end position="259"/>
    </location>
</feature>
<keyword evidence="3" id="KW-1133">Transmembrane helix</keyword>
<comment type="caution">
    <text evidence="4">The sequence shown here is derived from an EMBL/GenBank/DDBJ whole genome shotgun (WGS) entry which is preliminary data.</text>
</comment>
<dbReference type="InterPro" id="IPR001680">
    <property type="entry name" value="WD40_rpt"/>
</dbReference>
<reference evidence="4 5" key="1">
    <citation type="submission" date="2019-03" db="EMBL/GenBank/DDBJ databases">
        <title>Single cell metagenomics reveals metabolic interactions within the superorganism composed of flagellate Streblomastix strix and complex community of Bacteroidetes bacteria on its surface.</title>
        <authorList>
            <person name="Treitli S.C."/>
            <person name="Kolisko M."/>
            <person name="Husnik F."/>
            <person name="Keeling P."/>
            <person name="Hampl V."/>
        </authorList>
    </citation>
    <scope>NUCLEOTIDE SEQUENCE [LARGE SCALE GENOMIC DNA]</scope>
    <source>
        <strain evidence="4">ST1C</strain>
    </source>
</reference>
<proteinExistence type="predicted"/>
<organism evidence="4 5">
    <name type="scientific">Streblomastix strix</name>
    <dbReference type="NCBI Taxonomy" id="222440"/>
    <lineage>
        <taxon>Eukaryota</taxon>
        <taxon>Metamonada</taxon>
        <taxon>Preaxostyla</taxon>
        <taxon>Oxymonadida</taxon>
        <taxon>Streblomastigidae</taxon>
        <taxon>Streblomastix</taxon>
    </lineage>
</organism>
<dbReference type="PROSITE" id="PS50082">
    <property type="entry name" value="WD_REPEATS_2"/>
    <property type="match status" value="1"/>
</dbReference>
<evidence type="ECO:0000313" key="5">
    <source>
        <dbReference type="Proteomes" id="UP000324800"/>
    </source>
</evidence>